<name>A0AAV3P4Z2_LITER</name>
<sequence length="108" mass="12118">MVEKEDLHSRLAKAEDSATSVVEDFKVSQEYLELLKGNTATLVRGFCQNVHADFPGISSHFDKYVFDLGEYYVVELFDDLPDEDDEDMGANEDGSDDARDDDGEDDAE</sequence>
<evidence type="ECO:0000313" key="2">
    <source>
        <dbReference type="EMBL" id="GAA0146722.1"/>
    </source>
</evidence>
<feature type="region of interest" description="Disordered" evidence="1">
    <location>
        <begin position="82"/>
        <end position="108"/>
    </location>
</feature>
<evidence type="ECO:0000256" key="1">
    <source>
        <dbReference type="SAM" id="MobiDB-lite"/>
    </source>
</evidence>
<gene>
    <name evidence="2" type="ORF">LIER_06609</name>
</gene>
<keyword evidence="3" id="KW-1185">Reference proteome</keyword>
<dbReference type="Proteomes" id="UP001454036">
    <property type="component" value="Unassembled WGS sequence"/>
</dbReference>
<organism evidence="2 3">
    <name type="scientific">Lithospermum erythrorhizon</name>
    <name type="common">Purple gromwell</name>
    <name type="synonym">Lithospermum officinale var. erythrorhizon</name>
    <dbReference type="NCBI Taxonomy" id="34254"/>
    <lineage>
        <taxon>Eukaryota</taxon>
        <taxon>Viridiplantae</taxon>
        <taxon>Streptophyta</taxon>
        <taxon>Embryophyta</taxon>
        <taxon>Tracheophyta</taxon>
        <taxon>Spermatophyta</taxon>
        <taxon>Magnoliopsida</taxon>
        <taxon>eudicotyledons</taxon>
        <taxon>Gunneridae</taxon>
        <taxon>Pentapetalae</taxon>
        <taxon>asterids</taxon>
        <taxon>lamiids</taxon>
        <taxon>Boraginales</taxon>
        <taxon>Boraginaceae</taxon>
        <taxon>Boraginoideae</taxon>
        <taxon>Lithospermeae</taxon>
        <taxon>Lithospermum</taxon>
    </lineage>
</organism>
<dbReference type="AlphaFoldDB" id="A0AAV3P4Z2"/>
<dbReference type="EMBL" id="BAABME010000974">
    <property type="protein sequence ID" value="GAA0146722.1"/>
    <property type="molecule type" value="Genomic_DNA"/>
</dbReference>
<proteinExistence type="predicted"/>
<comment type="caution">
    <text evidence="2">The sequence shown here is derived from an EMBL/GenBank/DDBJ whole genome shotgun (WGS) entry which is preliminary data.</text>
</comment>
<accession>A0AAV3P4Z2</accession>
<reference evidence="2 3" key="1">
    <citation type="submission" date="2024-01" db="EMBL/GenBank/DDBJ databases">
        <title>The complete chloroplast genome sequence of Lithospermum erythrorhizon: insights into the phylogenetic relationship among Boraginaceae species and the maternal lineages of purple gromwells.</title>
        <authorList>
            <person name="Okada T."/>
            <person name="Watanabe K."/>
        </authorList>
    </citation>
    <scope>NUCLEOTIDE SEQUENCE [LARGE SCALE GENOMIC DNA]</scope>
</reference>
<protein>
    <submittedName>
        <fullName evidence="2">Uncharacterized protein</fullName>
    </submittedName>
</protein>
<evidence type="ECO:0000313" key="3">
    <source>
        <dbReference type="Proteomes" id="UP001454036"/>
    </source>
</evidence>